<dbReference type="InterPro" id="IPR050807">
    <property type="entry name" value="TransReg_Diox_bact_type"/>
</dbReference>
<evidence type="ECO:0000259" key="2">
    <source>
        <dbReference type="PROSITE" id="PS50943"/>
    </source>
</evidence>
<dbReference type="Pfam" id="PF01381">
    <property type="entry name" value="HTH_3"/>
    <property type="match status" value="1"/>
</dbReference>
<dbReference type="InterPro" id="IPR001387">
    <property type="entry name" value="Cro/C1-type_HTH"/>
</dbReference>
<dbReference type="PANTHER" id="PTHR46797:SF1">
    <property type="entry name" value="METHYLPHOSPHONATE SYNTHASE"/>
    <property type="match status" value="1"/>
</dbReference>
<sequence>MPEETHSHIGARLREVRKRRGLTQRGLASASGVSLSLIRKLEQGERADTRLETARQLAVALRVPTTRFIAEHPEDGADATTMDHWGAVRRALLTPGPPGPGELPTANGVRQAIDAALPLFASDQFAELGTVLPALLRDADTLVEITPEGRRIRGRLLQLTGWLLTQTRQFDAAATALERAMDDAGDRLDGATTVSIECWLMLRRGRVADARDLAIRWADEVEPRMSRATPEELSAWGWLLLRASAASIRDNRPGEAEDALRLARSAAVAMGAERTPGDFLRTFGPVTVALKRAETAMIADEPDKVLKLAAAIPTKGLRPTSNNVNRHRLDVANAHVRQRQYADAVDVLKGIRGVAPQWLPHQRYARDIVERIITKRRTLTTDMRELADAVGMHV</sequence>
<dbReference type="Gene3D" id="1.10.260.40">
    <property type="entry name" value="lambda repressor-like DNA-binding domains"/>
    <property type="match status" value="1"/>
</dbReference>
<evidence type="ECO:0000256" key="1">
    <source>
        <dbReference type="ARBA" id="ARBA00023125"/>
    </source>
</evidence>
<comment type="caution">
    <text evidence="3">The sequence shown here is derived from an EMBL/GenBank/DDBJ whole genome shotgun (WGS) entry which is preliminary data.</text>
</comment>
<name>A0ABT5YX45_9ACTN</name>
<keyword evidence="1" id="KW-0238">DNA-binding</keyword>
<dbReference type="PANTHER" id="PTHR46797">
    <property type="entry name" value="HTH-TYPE TRANSCRIPTIONAL REGULATOR"/>
    <property type="match status" value="1"/>
</dbReference>
<dbReference type="SUPFAM" id="SSF47413">
    <property type="entry name" value="lambda repressor-like DNA-binding domains"/>
    <property type="match status" value="1"/>
</dbReference>
<accession>A0ABT5YX45</accession>
<feature type="domain" description="HTH cro/C1-type" evidence="2">
    <location>
        <begin position="13"/>
        <end position="68"/>
    </location>
</feature>
<protein>
    <submittedName>
        <fullName evidence="3">Helix-turn-helix transcriptional regulator</fullName>
    </submittedName>
</protein>
<organism evidence="3 4">
    <name type="scientific">Streptantibioticus ferralitis</name>
    <dbReference type="NCBI Taxonomy" id="236510"/>
    <lineage>
        <taxon>Bacteria</taxon>
        <taxon>Bacillati</taxon>
        <taxon>Actinomycetota</taxon>
        <taxon>Actinomycetes</taxon>
        <taxon>Kitasatosporales</taxon>
        <taxon>Streptomycetaceae</taxon>
        <taxon>Streptantibioticus</taxon>
    </lineage>
</organism>
<dbReference type="RefSeq" id="WP_275811575.1">
    <property type="nucleotide sequence ID" value="NZ_BAAANM010000015.1"/>
</dbReference>
<evidence type="ECO:0000313" key="4">
    <source>
        <dbReference type="Proteomes" id="UP001220022"/>
    </source>
</evidence>
<dbReference type="CDD" id="cd00093">
    <property type="entry name" value="HTH_XRE"/>
    <property type="match status" value="1"/>
</dbReference>
<dbReference type="EMBL" id="JARHTQ010000005">
    <property type="protein sequence ID" value="MDF2256048.1"/>
    <property type="molecule type" value="Genomic_DNA"/>
</dbReference>
<dbReference type="Proteomes" id="UP001220022">
    <property type="component" value="Unassembled WGS sequence"/>
</dbReference>
<keyword evidence="4" id="KW-1185">Reference proteome</keyword>
<dbReference type="PROSITE" id="PS50943">
    <property type="entry name" value="HTH_CROC1"/>
    <property type="match status" value="1"/>
</dbReference>
<evidence type="ECO:0000313" key="3">
    <source>
        <dbReference type="EMBL" id="MDF2256048.1"/>
    </source>
</evidence>
<dbReference type="SMART" id="SM00530">
    <property type="entry name" value="HTH_XRE"/>
    <property type="match status" value="1"/>
</dbReference>
<reference evidence="3 4" key="1">
    <citation type="submission" date="2023-03" db="EMBL/GenBank/DDBJ databases">
        <title>Draft genome sequence of type strain Streptomyces ferralitis JCM 14344.</title>
        <authorList>
            <person name="Klaysubun C."/>
            <person name="Duangmal K."/>
        </authorList>
    </citation>
    <scope>NUCLEOTIDE SEQUENCE [LARGE SCALE GENOMIC DNA]</scope>
    <source>
        <strain evidence="3 4">JCM 14344</strain>
    </source>
</reference>
<gene>
    <name evidence="3" type="ORF">P2L57_10015</name>
</gene>
<dbReference type="InterPro" id="IPR010982">
    <property type="entry name" value="Lambda_DNA-bd_dom_sf"/>
</dbReference>
<proteinExistence type="predicted"/>